<dbReference type="EMBL" id="SSTD01017387">
    <property type="protein sequence ID" value="TYJ99901.1"/>
    <property type="molecule type" value="Genomic_DNA"/>
</dbReference>
<evidence type="ECO:0000313" key="2">
    <source>
        <dbReference type="EMBL" id="TYJ99901.1"/>
    </source>
</evidence>
<evidence type="ECO:0000313" key="3">
    <source>
        <dbReference type="Proteomes" id="UP000321393"/>
    </source>
</evidence>
<evidence type="ECO:0000313" key="4">
    <source>
        <dbReference type="Proteomes" id="UP000321947"/>
    </source>
</evidence>
<accession>A0A5A7STA9</accession>
<dbReference type="AlphaFoldDB" id="A0A5A7STA9"/>
<dbReference type="EMBL" id="SSTE01021602">
    <property type="protein sequence ID" value="KAA0032455.1"/>
    <property type="molecule type" value="Genomic_DNA"/>
</dbReference>
<sequence>MLSALKRGLDVQHIKGKKKSAKTKYTIMEFPHALQLIIKAVIEMTPEEEQLRITSSELFENPCSSNIVQLKNGGSKRAREVSNNEGHFKKSDEEDCKGFEGLVDHKLESEEVDAKTQYVDTVEDVDIVDTPLWLRMLKENDISNGVKVGDEHQMNALDSKVNIELEKPIDMLEKKVQIGLEEPIDIVDDKVEIEETEKKLLTHLDSYVTEIEPISTQRPHIRPTHRKRASVYLSTPFTTLTKRSTTSATTTSQS</sequence>
<organism evidence="1 3">
    <name type="scientific">Cucumis melo var. makuwa</name>
    <name type="common">Oriental melon</name>
    <dbReference type="NCBI Taxonomy" id="1194695"/>
    <lineage>
        <taxon>Eukaryota</taxon>
        <taxon>Viridiplantae</taxon>
        <taxon>Streptophyta</taxon>
        <taxon>Embryophyta</taxon>
        <taxon>Tracheophyta</taxon>
        <taxon>Spermatophyta</taxon>
        <taxon>Magnoliopsida</taxon>
        <taxon>eudicotyledons</taxon>
        <taxon>Gunneridae</taxon>
        <taxon>Pentapetalae</taxon>
        <taxon>rosids</taxon>
        <taxon>fabids</taxon>
        <taxon>Cucurbitales</taxon>
        <taxon>Cucurbitaceae</taxon>
        <taxon>Benincaseae</taxon>
        <taxon>Cucumis</taxon>
    </lineage>
</organism>
<comment type="caution">
    <text evidence="1">The sequence shown here is derived from an EMBL/GenBank/DDBJ whole genome shotgun (WGS) entry which is preliminary data.</text>
</comment>
<dbReference type="Proteomes" id="UP000321393">
    <property type="component" value="Unassembled WGS sequence"/>
</dbReference>
<protein>
    <submittedName>
        <fullName evidence="1">Ulp1-like peptidase</fullName>
    </submittedName>
</protein>
<proteinExistence type="predicted"/>
<evidence type="ECO:0000313" key="1">
    <source>
        <dbReference type="EMBL" id="KAA0032455.1"/>
    </source>
</evidence>
<name>A0A5A7STA9_CUCMM</name>
<gene>
    <name evidence="2" type="ORF">E5676_scaffold701G00130</name>
    <name evidence="1" type="ORF">E6C27_scaffold999G00180</name>
</gene>
<dbReference type="Proteomes" id="UP000321947">
    <property type="component" value="Unassembled WGS sequence"/>
</dbReference>
<reference evidence="3 4" key="1">
    <citation type="submission" date="2019-08" db="EMBL/GenBank/DDBJ databases">
        <title>Draft genome sequences of two oriental melons (Cucumis melo L. var makuwa).</title>
        <authorList>
            <person name="Kwon S.-Y."/>
        </authorList>
    </citation>
    <scope>NUCLEOTIDE SEQUENCE [LARGE SCALE GENOMIC DNA]</scope>
    <source>
        <strain evidence="4">cv. Chang Bougi</strain>
        <strain evidence="3">cv. SW 3</strain>
        <tissue evidence="1">Leaf</tissue>
    </source>
</reference>